<sequence>MSGGFFRGTSADQDTRFSNKQAKLLKSQKFAPELDQLVDGTKVKMDVIKPWIATRVTELLGFEDEVLIGFIYELLEKKDVNGKEVQIQITGFMEKNTGKFMRELWGLLLSAQKNASGVPQQFLDAKEEEIRKKKVETDRITHEIQKKKEAEQEKQKKLDDEIDKLKAMEDASQPDNLKGSGERNGLRGKNRISRSPHSEEHSPTAERIIRSTSISKSNSISRSYSGDRHKSRSISRSPQSRGRSISPDKRYRSPRRRSLSPRRKISPRRSRSPLRRRSPYSRRRSPSYSRRRSPSYSRRRSPSPRRRRSPSLRRRRSPTPVGRRSPSPRRRRSPSIVRRSSVSPVTRRSSPPMRRRSPPIRRRSPSPARRRSPIPFRRRSPNPSRYRSPTSRWRSPSPPRRRSPSPLRRRSPLRSPRPRRRSPLRPPRQIYRSGSPYGSRSPVRRRRRSLSRDHDVRANGVRSRRYHDDYVSERTRGKESPAPEREDFEHSAGGHDGLVTVKSQLPISLRSPQRDRSDARRKVPVLLPSHENSPSHSGSSVHTGKSSPSEDRSTFSMSEGPLRNTRERVTPSDSESPVRQRREFGAHPERLEPVREEGNRYSRVDGIERNESSRNRIKHSPRARGHGNIARKDLLNEEFSPERLGHPQAGAAHDRLDDRDIRTKDREKKSEKASLRIDRPVSPANDLPHVTKEIQYIPGSVEVVRVSHDSDPDEHPSVKQQSSPSTNNLHTSHPSQNVLEGGLVEPTENTRKSIKRVDVISKNTSTIIDSDSEIEKNKRKDVERRKHKRQDRHHVASDDDTSDDSHIDERKEAKRRRKEEKKMRKEEKRRRREERHRRKEERRASKLKSKTVDTVAPPLEFGKDRSDADDSDDRVASKINSHSSDVEEAESEQKKLEIELRKKALESLRAKKAINS</sequence>
<feature type="compositionally biased region" description="Polar residues" evidence="2">
    <location>
        <begin position="718"/>
        <end position="738"/>
    </location>
</feature>
<dbReference type="PANTHER" id="PTHR23148:SF0">
    <property type="entry name" value="SERINE_ARGININE REPETITIVE MATRIX PROTEIN 1"/>
    <property type="match status" value="1"/>
</dbReference>
<feature type="compositionally biased region" description="Basic residues" evidence="2">
    <location>
        <begin position="399"/>
        <end position="423"/>
    </location>
</feature>
<dbReference type="InterPro" id="IPR036483">
    <property type="entry name" value="PWI_dom_sf"/>
</dbReference>
<feature type="compositionally biased region" description="Basic and acidic residues" evidence="2">
    <location>
        <begin position="466"/>
        <end position="493"/>
    </location>
</feature>
<feature type="compositionally biased region" description="Basic residues" evidence="2">
    <location>
        <begin position="827"/>
        <end position="849"/>
    </location>
</feature>
<dbReference type="EMBL" id="KZ305020">
    <property type="protein sequence ID" value="PIA60430.1"/>
    <property type="molecule type" value="Genomic_DNA"/>
</dbReference>
<feature type="compositionally biased region" description="Basic residues" evidence="2">
    <location>
        <begin position="353"/>
        <end position="380"/>
    </location>
</feature>
<gene>
    <name evidence="4" type="ORF">AQUCO_00300141v1</name>
</gene>
<dbReference type="GO" id="GO:0003723">
    <property type="term" value="F:RNA binding"/>
    <property type="evidence" value="ECO:0007669"/>
    <property type="project" value="TreeGrafter"/>
</dbReference>
<evidence type="ECO:0000256" key="2">
    <source>
        <dbReference type="SAM" id="MobiDB-lite"/>
    </source>
</evidence>
<feature type="compositionally biased region" description="Basic and acidic residues" evidence="2">
    <location>
        <begin position="705"/>
        <end position="717"/>
    </location>
</feature>
<dbReference type="GO" id="GO:0006397">
    <property type="term" value="P:mRNA processing"/>
    <property type="evidence" value="ECO:0007669"/>
    <property type="project" value="UniProtKB-KW"/>
</dbReference>
<feature type="compositionally biased region" description="Low complexity" evidence="2">
    <location>
        <begin position="529"/>
        <end position="542"/>
    </location>
</feature>
<dbReference type="GO" id="GO:0005681">
    <property type="term" value="C:spliceosomal complex"/>
    <property type="evidence" value="ECO:0007669"/>
    <property type="project" value="TreeGrafter"/>
</dbReference>
<feature type="compositionally biased region" description="Basic and acidic residues" evidence="2">
    <location>
        <begin position="773"/>
        <end position="784"/>
    </location>
</feature>
<dbReference type="FunCoup" id="A0A2G5EXI3">
    <property type="interactions" value="1122"/>
</dbReference>
<protein>
    <recommendedName>
        <fullName evidence="3">PWI domain-containing protein</fullName>
    </recommendedName>
</protein>
<dbReference type="Gene3D" id="1.20.1390.10">
    <property type="entry name" value="PWI domain"/>
    <property type="match status" value="1"/>
</dbReference>
<evidence type="ECO:0000259" key="3">
    <source>
        <dbReference type="PROSITE" id="PS51025"/>
    </source>
</evidence>
<keyword evidence="5" id="KW-1185">Reference proteome</keyword>
<dbReference type="SUPFAM" id="SSF101233">
    <property type="entry name" value="PWI domain"/>
    <property type="match status" value="1"/>
</dbReference>
<feature type="compositionally biased region" description="Basic and acidic residues" evidence="2">
    <location>
        <begin position="748"/>
        <end position="759"/>
    </location>
</feature>
<feature type="compositionally biased region" description="Basic and acidic residues" evidence="2">
    <location>
        <begin position="512"/>
        <end position="521"/>
    </location>
</feature>
<dbReference type="PROSITE" id="PS51025">
    <property type="entry name" value="PWI"/>
    <property type="match status" value="1"/>
</dbReference>
<keyword evidence="1" id="KW-0507">mRNA processing</keyword>
<reference evidence="4 5" key="1">
    <citation type="submission" date="2017-09" db="EMBL/GenBank/DDBJ databases">
        <title>WGS assembly of Aquilegia coerulea Goldsmith.</title>
        <authorList>
            <person name="Hodges S."/>
            <person name="Kramer E."/>
            <person name="Nordborg M."/>
            <person name="Tomkins J."/>
            <person name="Borevitz J."/>
            <person name="Derieg N."/>
            <person name="Yan J."/>
            <person name="Mihaltcheva S."/>
            <person name="Hayes R.D."/>
            <person name="Rokhsar D."/>
        </authorList>
    </citation>
    <scope>NUCLEOTIDE SEQUENCE [LARGE SCALE GENOMIC DNA]</scope>
    <source>
        <strain evidence="5">cv. Goldsmith</strain>
    </source>
</reference>
<dbReference type="OrthoDB" id="163257at2759"/>
<feature type="compositionally biased region" description="Polar residues" evidence="2">
    <location>
        <begin position="234"/>
        <end position="243"/>
    </location>
</feature>
<feature type="compositionally biased region" description="Basic and acidic residues" evidence="2">
    <location>
        <begin position="861"/>
        <end position="876"/>
    </location>
</feature>
<dbReference type="InterPro" id="IPR052225">
    <property type="entry name" value="Ser/Arg_repetitive_matrix"/>
</dbReference>
<dbReference type="Pfam" id="PF01480">
    <property type="entry name" value="PWI"/>
    <property type="match status" value="1"/>
</dbReference>
<feature type="domain" description="PWI" evidence="3">
    <location>
        <begin position="27"/>
        <end position="125"/>
    </location>
</feature>
<dbReference type="InParanoid" id="A0A2G5EXI3"/>
<dbReference type="GO" id="GO:0048024">
    <property type="term" value="P:regulation of mRNA splicing, via spliceosome"/>
    <property type="evidence" value="ECO:0007669"/>
    <property type="project" value="TreeGrafter"/>
</dbReference>
<feature type="compositionally biased region" description="Basic and acidic residues" evidence="2">
    <location>
        <begin position="630"/>
        <end position="645"/>
    </location>
</feature>
<feature type="compositionally biased region" description="Basic residues" evidence="2">
    <location>
        <begin position="615"/>
        <end position="625"/>
    </location>
</feature>
<name>A0A2G5EXI3_AQUCA</name>
<evidence type="ECO:0000313" key="5">
    <source>
        <dbReference type="Proteomes" id="UP000230069"/>
    </source>
</evidence>
<feature type="compositionally biased region" description="Basic residues" evidence="2">
    <location>
        <begin position="252"/>
        <end position="317"/>
    </location>
</feature>
<evidence type="ECO:0000313" key="4">
    <source>
        <dbReference type="EMBL" id="PIA60430.1"/>
    </source>
</evidence>
<dbReference type="STRING" id="218851.A0A2G5EXI3"/>
<feature type="compositionally biased region" description="Low complexity" evidence="2">
    <location>
        <begin position="210"/>
        <end position="224"/>
    </location>
</feature>
<feature type="region of interest" description="Disordered" evidence="2">
    <location>
        <begin position="167"/>
        <end position="894"/>
    </location>
</feature>
<proteinExistence type="predicted"/>
<feature type="compositionally biased region" description="Low complexity" evidence="2">
    <location>
        <begin position="334"/>
        <end position="352"/>
    </location>
</feature>
<dbReference type="Proteomes" id="UP000230069">
    <property type="component" value="Unassembled WGS sequence"/>
</dbReference>
<dbReference type="SMART" id="SM00311">
    <property type="entry name" value="PWI"/>
    <property type="match status" value="1"/>
</dbReference>
<dbReference type="InterPro" id="IPR002483">
    <property type="entry name" value="PWI_dom"/>
</dbReference>
<organism evidence="4 5">
    <name type="scientific">Aquilegia coerulea</name>
    <name type="common">Rocky mountain columbine</name>
    <dbReference type="NCBI Taxonomy" id="218851"/>
    <lineage>
        <taxon>Eukaryota</taxon>
        <taxon>Viridiplantae</taxon>
        <taxon>Streptophyta</taxon>
        <taxon>Embryophyta</taxon>
        <taxon>Tracheophyta</taxon>
        <taxon>Spermatophyta</taxon>
        <taxon>Magnoliopsida</taxon>
        <taxon>Ranunculales</taxon>
        <taxon>Ranunculaceae</taxon>
        <taxon>Thalictroideae</taxon>
        <taxon>Aquilegia</taxon>
    </lineage>
</organism>
<feature type="compositionally biased region" description="Basic and acidic residues" evidence="2">
    <location>
        <begin position="564"/>
        <end position="614"/>
    </location>
</feature>
<evidence type="ECO:0000256" key="1">
    <source>
        <dbReference type="ARBA" id="ARBA00022664"/>
    </source>
</evidence>
<dbReference type="AlphaFoldDB" id="A0A2G5EXI3"/>
<feature type="compositionally biased region" description="Low complexity" evidence="2">
    <location>
        <begin position="427"/>
        <end position="441"/>
    </location>
</feature>
<dbReference type="PANTHER" id="PTHR23148">
    <property type="entry name" value="SERINE/ARGININE REGULATED NUCLEAR MATRIX PROTEIN"/>
    <property type="match status" value="1"/>
</dbReference>
<feature type="compositionally biased region" description="Basic and acidic residues" evidence="2">
    <location>
        <begin position="196"/>
        <end position="209"/>
    </location>
</feature>
<feature type="compositionally biased region" description="Low complexity" evidence="2">
    <location>
        <begin position="381"/>
        <end position="395"/>
    </location>
</feature>
<accession>A0A2G5EXI3</accession>
<feature type="compositionally biased region" description="Basic and acidic residues" evidence="2">
    <location>
        <begin position="793"/>
        <end position="812"/>
    </location>
</feature>
<feature type="compositionally biased region" description="Basic and acidic residues" evidence="2">
    <location>
        <begin position="652"/>
        <end position="679"/>
    </location>
</feature>